<feature type="compositionally biased region" description="Gly residues" evidence="6">
    <location>
        <begin position="1"/>
        <end position="15"/>
    </location>
</feature>
<dbReference type="InterPro" id="IPR005344">
    <property type="entry name" value="TMEM33/Pom33"/>
</dbReference>
<gene>
    <name evidence="9" type="primary">LOC109468017</name>
</gene>
<keyword evidence="5 7" id="KW-0472">Membrane</keyword>
<protein>
    <submittedName>
        <fullName evidence="9">Transmembrane protein 33-like</fullName>
    </submittedName>
</protein>
<feature type="transmembrane region" description="Helical" evidence="7">
    <location>
        <begin position="178"/>
        <end position="202"/>
    </location>
</feature>
<evidence type="ECO:0000256" key="2">
    <source>
        <dbReference type="ARBA" id="ARBA00007322"/>
    </source>
</evidence>
<dbReference type="GO" id="GO:0071786">
    <property type="term" value="P:endoplasmic reticulum tubular network organization"/>
    <property type="evidence" value="ECO:0007669"/>
    <property type="project" value="TreeGrafter"/>
</dbReference>
<dbReference type="GO" id="GO:0005783">
    <property type="term" value="C:endoplasmic reticulum"/>
    <property type="evidence" value="ECO:0007669"/>
    <property type="project" value="TreeGrafter"/>
</dbReference>
<keyword evidence="4 7" id="KW-1133">Transmembrane helix</keyword>
<evidence type="ECO:0000256" key="3">
    <source>
        <dbReference type="ARBA" id="ARBA00022692"/>
    </source>
</evidence>
<feature type="transmembrane region" description="Helical" evidence="7">
    <location>
        <begin position="108"/>
        <end position="134"/>
    </location>
</feature>
<evidence type="ECO:0000313" key="8">
    <source>
        <dbReference type="Proteomes" id="UP000515135"/>
    </source>
</evidence>
<feature type="transmembrane region" description="Helical" evidence="7">
    <location>
        <begin position="41"/>
        <end position="65"/>
    </location>
</feature>
<dbReference type="OrthoDB" id="5581259at2759"/>
<dbReference type="Proteomes" id="UP000515135">
    <property type="component" value="Unplaced"/>
</dbReference>
<evidence type="ECO:0000256" key="5">
    <source>
        <dbReference type="ARBA" id="ARBA00023136"/>
    </source>
</evidence>
<dbReference type="Pfam" id="PF03661">
    <property type="entry name" value="TMEM33_Pom33"/>
    <property type="match status" value="1"/>
</dbReference>
<dbReference type="KEGG" id="bbel:109468017"/>
<organism evidence="8 9">
    <name type="scientific">Branchiostoma belcheri</name>
    <name type="common">Amphioxus</name>
    <dbReference type="NCBI Taxonomy" id="7741"/>
    <lineage>
        <taxon>Eukaryota</taxon>
        <taxon>Metazoa</taxon>
        <taxon>Chordata</taxon>
        <taxon>Cephalochordata</taxon>
        <taxon>Leptocardii</taxon>
        <taxon>Amphioxiformes</taxon>
        <taxon>Branchiostomatidae</taxon>
        <taxon>Branchiostoma</taxon>
    </lineage>
</organism>
<dbReference type="GO" id="GO:0016020">
    <property type="term" value="C:membrane"/>
    <property type="evidence" value="ECO:0007669"/>
    <property type="project" value="UniProtKB-SubCell"/>
</dbReference>
<dbReference type="PANTHER" id="PTHR12703">
    <property type="entry name" value="TRANSMEMBRANE PROTEIN 33"/>
    <property type="match status" value="1"/>
</dbReference>
<evidence type="ECO:0000313" key="9">
    <source>
        <dbReference type="RefSeq" id="XP_019621781.1"/>
    </source>
</evidence>
<evidence type="ECO:0000256" key="7">
    <source>
        <dbReference type="SAM" id="Phobius"/>
    </source>
</evidence>
<comment type="subcellular location">
    <subcellularLocation>
        <location evidence="1">Membrane</location>
        <topology evidence="1">Multi-pass membrane protein</topology>
    </subcellularLocation>
</comment>
<feature type="region of interest" description="Disordered" evidence="6">
    <location>
        <begin position="1"/>
        <end position="21"/>
    </location>
</feature>
<reference evidence="9" key="1">
    <citation type="submission" date="2025-08" db="UniProtKB">
        <authorList>
            <consortium name="RefSeq"/>
        </authorList>
    </citation>
    <scope>IDENTIFICATION</scope>
    <source>
        <tissue evidence="9">Gonad</tissue>
    </source>
</reference>
<proteinExistence type="inferred from homology"/>
<dbReference type="InterPro" id="IPR051645">
    <property type="entry name" value="PER33/POM33_regulator"/>
</dbReference>
<accession>A0A6P4YX05</accession>
<keyword evidence="3 7" id="KW-0812">Transmembrane</keyword>
<dbReference type="GO" id="GO:0061024">
    <property type="term" value="P:membrane organization"/>
    <property type="evidence" value="ECO:0007669"/>
    <property type="project" value="TreeGrafter"/>
</dbReference>
<dbReference type="AlphaFoldDB" id="A0A6P4YX05"/>
<dbReference type="RefSeq" id="XP_019621781.1">
    <property type="nucleotide sequence ID" value="XM_019766222.1"/>
</dbReference>
<name>A0A6P4YX05_BRABE</name>
<dbReference type="PANTHER" id="PTHR12703:SF4">
    <property type="entry name" value="TRANSMEMBRANE PROTEIN 33"/>
    <property type="match status" value="1"/>
</dbReference>
<evidence type="ECO:0000256" key="1">
    <source>
        <dbReference type="ARBA" id="ARBA00004141"/>
    </source>
</evidence>
<comment type="similarity">
    <text evidence="2">Belongs to the PER33/POM33 family.</text>
</comment>
<keyword evidence="8" id="KW-1185">Reference proteome</keyword>
<sequence length="261" mass="29128">MADSTTGGGSTGAGDAGTAPSESQPGVVNYMLAHKVDAGLWLSRVFTVGCSLLYAIPLLGVHVAYGCYQRALISSAITSVLRLHQRLPRPQLTREFFAQLVLEDSAHYLFFALIFVNSFPFTMILMPVFLFALLHATAFTKTLLNLQGPNAGQFLRSLLDKLVARQQDILRLVACTEIFLMPAVVFMVFGGRMSLLVPFIYYRFLTLRYASRRNPYSRQLFYELRVMMEQLCSRPSCPVFIRNMCNKAIGIISRLAPPVAQ</sequence>
<dbReference type="GeneID" id="109468017"/>
<evidence type="ECO:0000256" key="4">
    <source>
        <dbReference type="ARBA" id="ARBA00022989"/>
    </source>
</evidence>
<evidence type="ECO:0000256" key="6">
    <source>
        <dbReference type="SAM" id="MobiDB-lite"/>
    </source>
</evidence>